<evidence type="ECO:0000313" key="2">
    <source>
        <dbReference type="EMBL" id="VDD93891.1"/>
    </source>
</evidence>
<evidence type="ECO:0000256" key="1">
    <source>
        <dbReference type="SAM" id="Coils"/>
    </source>
</evidence>
<protein>
    <submittedName>
        <fullName evidence="4">FH2 domain-containing protein</fullName>
    </submittedName>
</protein>
<reference evidence="4" key="1">
    <citation type="submission" date="2017-02" db="UniProtKB">
        <authorList>
            <consortium name="WormBaseParasite"/>
        </authorList>
    </citation>
    <scope>IDENTIFICATION</scope>
</reference>
<proteinExistence type="predicted"/>
<evidence type="ECO:0000313" key="4">
    <source>
        <dbReference type="WBParaSite" id="EVEC_0000920101-mRNA-1"/>
    </source>
</evidence>
<reference evidence="2 3" key="2">
    <citation type="submission" date="2018-10" db="EMBL/GenBank/DDBJ databases">
        <authorList>
            <consortium name="Pathogen Informatics"/>
        </authorList>
    </citation>
    <scope>NUCLEOTIDE SEQUENCE [LARGE SCALE GENOMIC DNA]</scope>
</reference>
<name>A0A0N4VES9_ENTVE</name>
<evidence type="ECO:0000313" key="3">
    <source>
        <dbReference type="Proteomes" id="UP000274131"/>
    </source>
</evidence>
<keyword evidence="3" id="KW-1185">Reference proteome</keyword>
<feature type="coiled-coil region" evidence="1">
    <location>
        <begin position="6"/>
        <end position="33"/>
    </location>
</feature>
<accession>A0A0N4VES9</accession>
<sequence>MARKIMAILEADVEQCKENLKELTEQQKIAAGRPNVFTPPIPTFSSNLSEWPSFWNSLEAYVEKNIKLDSMQKLPHLKKVLA</sequence>
<dbReference type="EMBL" id="UXUI01009530">
    <property type="protein sequence ID" value="VDD93891.1"/>
    <property type="molecule type" value="Genomic_DNA"/>
</dbReference>
<gene>
    <name evidence="2" type="ORF">EVEC_LOCUS8642</name>
</gene>
<organism evidence="4">
    <name type="scientific">Enterobius vermicularis</name>
    <name type="common">Human pinworm</name>
    <dbReference type="NCBI Taxonomy" id="51028"/>
    <lineage>
        <taxon>Eukaryota</taxon>
        <taxon>Metazoa</taxon>
        <taxon>Ecdysozoa</taxon>
        <taxon>Nematoda</taxon>
        <taxon>Chromadorea</taxon>
        <taxon>Rhabditida</taxon>
        <taxon>Spirurina</taxon>
        <taxon>Oxyuridomorpha</taxon>
        <taxon>Oxyuroidea</taxon>
        <taxon>Oxyuridae</taxon>
        <taxon>Enterobius</taxon>
    </lineage>
</organism>
<dbReference type="AlphaFoldDB" id="A0A0N4VES9"/>
<dbReference type="WBParaSite" id="EVEC_0000920101-mRNA-1">
    <property type="protein sequence ID" value="EVEC_0000920101-mRNA-1"/>
    <property type="gene ID" value="EVEC_0000920101"/>
</dbReference>
<dbReference type="Proteomes" id="UP000274131">
    <property type="component" value="Unassembled WGS sequence"/>
</dbReference>
<keyword evidence="1" id="KW-0175">Coiled coil</keyword>